<feature type="region of interest" description="Disordered" evidence="1">
    <location>
        <begin position="202"/>
        <end position="221"/>
    </location>
</feature>
<organism evidence="2 3">
    <name type="scientific">Volvox reticuliferus</name>
    <dbReference type="NCBI Taxonomy" id="1737510"/>
    <lineage>
        <taxon>Eukaryota</taxon>
        <taxon>Viridiplantae</taxon>
        <taxon>Chlorophyta</taxon>
        <taxon>core chlorophytes</taxon>
        <taxon>Chlorophyceae</taxon>
        <taxon>CS clade</taxon>
        <taxon>Chlamydomonadales</taxon>
        <taxon>Volvocaceae</taxon>
        <taxon>Volvox</taxon>
    </lineage>
</organism>
<feature type="compositionally biased region" description="Basic and acidic residues" evidence="1">
    <location>
        <begin position="505"/>
        <end position="515"/>
    </location>
</feature>
<accession>A0A8J4CVN2</accession>
<feature type="compositionally biased region" description="Acidic residues" evidence="1">
    <location>
        <begin position="621"/>
        <end position="634"/>
    </location>
</feature>
<name>A0A8J4CVN2_9CHLO</name>
<evidence type="ECO:0000313" key="2">
    <source>
        <dbReference type="EMBL" id="GIL89754.1"/>
    </source>
</evidence>
<gene>
    <name evidence="2" type="ORF">Vretifemale_17521</name>
</gene>
<evidence type="ECO:0000313" key="3">
    <source>
        <dbReference type="Proteomes" id="UP000747110"/>
    </source>
</evidence>
<dbReference type="Proteomes" id="UP000747110">
    <property type="component" value="Unassembled WGS sequence"/>
</dbReference>
<dbReference type="OrthoDB" id="10612146at2759"/>
<feature type="region of interest" description="Disordered" evidence="1">
    <location>
        <begin position="1"/>
        <end position="92"/>
    </location>
</feature>
<feature type="compositionally biased region" description="Basic and acidic residues" evidence="1">
    <location>
        <begin position="37"/>
        <end position="51"/>
    </location>
</feature>
<feature type="compositionally biased region" description="Polar residues" evidence="1">
    <location>
        <begin position="26"/>
        <end position="36"/>
    </location>
</feature>
<proteinExistence type="predicted"/>
<feature type="compositionally biased region" description="Basic and acidic residues" evidence="1">
    <location>
        <begin position="655"/>
        <end position="665"/>
    </location>
</feature>
<feature type="compositionally biased region" description="Low complexity" evidence="1">
    <location>
        <begin position="308"/>
        <end position="338"/>
    </location>
</feature>
<feature type="region of interest" description="Disordered" evidence="1">
    <location>
        <begin position="268"/>
        <end position="338"/>
    </location>
</feature>
<feature type="region of interest" description="Disordered" evidence="1">
    <location>
        <begin position="605"/>
        <end position="665"/>
    </location>
</feature>
<dbReference type="AlphaFoldDB" id="A0A8J4CVN2"/>
<reference evidence="2" key="1">
    <citation type="journal article" date="2021" name="Proc. Natl. Acad. Sci. U.S.A.">
        <title>Three genomes in the algal genus Volvox reveal the fate of a haploid sex-determining region after a transition to homothallism.</title>
        <authorList>
            <person name="Yamamoto K."/>
            <person name="Hamaji T."/>
            <person name="Kawai-Toyooka H."/>
            <person name="Matsuzaki R."/>
            <person name="Takahashi F."/>
            <person name="Nishimura Y."/>
            <person name="Kawachi M."/>
            <person name="Noguchi H."/>
            <person name="Minakuchi Y."/>
            <person name="Umen J.G."/>
            <person name="Toyoda A."/>
            <person name="Nozaki H."/>
        </authorList>
    </citation>
    <scope>NUCLEOTIDE SEQUENCE</scope>
    <source>
        <strain evidence="2">NIES-3786</strain>
    </source>
</reference>
<comment type="caution">
    <text evidence="2">The sequence shown here is derived from an EMBL/GenBank/DDBJ whole genome shotgun (WGS) entry which is preliminary data.</text>
</comment>
<feature type="region of interest" description="Disordered" evidence="1">
    <location>
        <begin position="494"/>
        <end position="516"/>
    </location>
</feature>
<evidence type="ECO:0000256" key="1">
    <source>
        <dbReference type="SAM" id="MobiDB-lite"/>
    </source>
</evidence>
<keyword evidence="3" id="KW-1185">Reference proteome</keyword>
<feature type="compositionally biased region" description="Polar residues" evidence="1">
    <location>
        <begin position="494"/>
        <end position="503"/>
    </location>
</feature>
<dbReference type="EMBL" id="BNCP01000052">
    <property type="protein sequence ID" value="GIL89754.1"/>
    <property type="molecule type" value="Genomic_DNA"/>
</dbReference>
<sequence length="665" mass="67940">MGCGASAPLEPASKKRMAAAAAIAASTQTGNFTPSPKDSRGATRFPADKTIEAPPRSCSTENNGKPQEGVGERRPSRVVPGSSSRRGSRAASGVSIVDGDGFVQVGTANVPNGALVRGAKEPTEACRSETIYMGKGAAVGGDATPNSNVFAMPRAEAVEVTVSDRMDSTIARLGTDNDEWRRTEIVDGQQSWSGRITREAAFSGAEEELPEDASKMATSRSDAKVAPVVTAEEAGKVLRSGTSSRLKPVDAVTMQMSGIGLMSSSLATGTRRPISAGPMIGDAAAPRMPSDRPHSAAAAVEASQPVNSSGVKSGSSAAASLPPESRPPSAAAAEAPSRPNSAALILSSSAALRTPGSRLASASAAAQSPAVTQVRIGSFGPAGSEAVFEAVGDKELESMDTLKIVMPIDKVAGADTGGLQELDRKMPAADMTTYWEAPMPPVSRLYTHRYTLSGEQEDGSHDDEEGKTGFKMSAEPKEVSCELSAAGTNATAPLSSAVVQSSKAIGERPGDKLLEDTPDMEASATSVVATAAAATANLRHDSDELLSYEQEDRCAEPSAAAAMAAAVAAAAPTKSDSGASDEVSEPLGFGGLTETAAADVITDTAPAVGGTATTGIAGDDSGQEECEESDDEEREISSATETTEVMPFADPGNTEQRRTTDPRDG</sequence>
<feature type="compositionally biased region" description="Low complexity" evidence="1">
    <location>
        <begin position="77"/>
        <end position="92"/>
    </location>
</feature>
<feature type="compositionally biased region" description="Low complexity" evidence="1">
    <location>
        <begin position="605"/>
        <end position="620"/>
    </location>
</feature>
<protein>
    <submittedName>
        <fullName evidence="2">Uncharacterized protein</fullName>
    </submittedName>
</protein>
<feature type="region of interest" description="Disordered" evidence="1">
    <location>
        <begin position="568"/>
        <end position="588"/>
    </location>
</feature>